<dbReference type="InterPro" id="IPR004437">
    <property type="entry name" value="ParB/RepB/Spo0J"/>
</dbReference>
<sequence>MAALIPERTPPVAGAPEVRTLAVADIAPNPYQPRQDFNVDAMTELVESVRRHGILQPLLVRPRGNGFELVAGERRLRAARAVGLATVPAYVRDVDDREVMEMALVENLQRADLNPIEEAQAYARLIQEFGWTQEDVAARVGRSRPQVANYLRILHLEEAIQEHIRQGSLTVAHGKVLLTVDDGARRLALAAEAVRQGWTVKQLEAAVAHRAIPAPARPQPDAHLKQIESELRRRFGTRVALRGNAQKGRIEIPYRTLEELERILSLLEPGTPGEDGFVV</sequence>
<evidence type="ECO:0000313" key="6">
    <source>
        <dbReference type="EMBL" id="CAB1130272.1"/>
    </source>
</evidence>
<dbReference type="SMART" id="SM00470">
    <property type="entry name" value="ParB"/>
    <property type="match status" value="1"/>
</dbReference>
<reference evidence="6 7" key="1">
    <citation type="submission" date="2020-02" db="EMBL/GenBank/DDBJ databases">
        <authorList>
            <person name="Hogendoorn C."/>
        </authorList>
    </citation>
    <scope>NUCLEOTIDE SEQUENCE [LARGE SCALE GENOMIC DNA]</scope>
    <source>
        <strain evidence="6">R501</strain>
    </source>
</reference>
<dbReference type="FunFam" id="3.90.1530.30:FF:000001">
    <property type="entry name" value="Chromosome partitioning protein ParB"/>
    <property type="match status" value="1"/>
</dbReference>
<dbReference type="CDD" id="cd16393">
    <property type="entry name" value="SPO0J_N"/>
    <property type="match status" value="1"/>
</dbReference>
<dbReference type="Gene3D" id="1.10.10.2830">
    <property type="match status" value="1"/>
</dbReference>
<dbReference type="InterPro" id="IPR057240">
    <property type="entry name" value="ParB_dimer_C"/>
</dbReference>
<dbReference type="Pfam" id="PF23552">
    <property type="entry name" value="ParB_C"/>
    <property type="match status" value="1"/>
</dbReference>
<dbReference type="FunFam" id="1.10.10.2830:FF:000001">
    <property type="entry name" value="Chromosome partitioning protein ParB"/>
    <property type="match status" value="1"/>
</dbReference>
<evidence type="ECO:0000313" key="7">
    <source>
        <dbReference type="Proteomes" id="UP000503399"/>
    </source>
</evidence>
<dbReference type="InterPro" id="IPR050336">
    <property type="entry name" value="Chromosome_partition/occlusion"/>
</dbReference>
<evidence type="ECO:0000256" key="1">
    <source>
        <dbReference type="ARBA" id="ARBA00004453"/>
    </source>
</evidence>
<dbReference type="InterPro" id="IPR003115">
    <property type="entry name" value="ParB_N"/>
</dbReference>
<dbReference type="Proteomes" id="UP000503399">
    <property type="component" value="Chromosome"/>
</dbReference>
<dbReference type="AlphaFoldDB" id="A0A6F8ZKY3"/>
<dbReference type="SUPFAM" id="SSF110849">
    <property type="entry name" value="ParB/Sulfiredoxin"/>
    <property type="match status" value="1"/>
</dbReference>
<keyword evidence="7" id="KW-1185">Reference proteome</keyword>
<dbReference type="EMBL" id="LR778114">
    <property type="protein sequence ID" value="CAB1130272.1"/>
    <property type="molecule type" value="Genomic_DNA"/>
</dbReference>
<dbReference type="SUPFAM" id="SSF109709">
    <property type="entry name" value="KorB DNA-binding domain-like"/>
    <property type="match status" value="1"/>
</dbReference>
<keyword evidence="4 6" id="KW-0238">DNA-binding</keyword>
<dbReference type="GO" id="GO:0007059">
    <property type="term" value="P:chromosome segregation"/>
    <property type="evidence" value="ECO:0007669"/>
    <property type="project" value="UniProtKB-KW"/>
</dbReference>
<accession>A0A6F8ZKY3</accession>
<dbReference type="GO" id="GO:0009295">
    <property type="term" value="C:nucleoid"/>
    <property type="evidence" value="ECO:0007669"/>
    <property type="project" value="UniProtKB-SubCell"/>
</dbReference>
<dbReference type="PANTHER" id="PTHR33375">
    <property type="entry name" value="CHROMOSOME-PARTITIONING PROTEIN PARB-RELATED"/>
    <property type="match status" value="1"/>
</dbReference>
<keyword evidence="3" id="KW-0159">Chromosome partition</keyword>
<comment type="subcellular location">
    <subcellularLocation>
        <location evidence="1">Cytoplasm</location>
        <location evidence="1">Nucleoid</location>
    </subcellularLocation>
</comment>
<feature type="domain" description="ParB-like N-terminal" evidence="5">
    <location>
        <begin position="19"/>
        <end position="108"/>
    </location>
</feature>
<dbReference type="KEGG" id="hfv:R50_2783"/>
<comment type="similarity">
    <text evidence="2">Belongs to the ParB family.</text>
</comment>
<dbReference type="InterPro" id="IPR041468">
    <property type="entry name" value="HTH_ParB/Spo0J"/>
</dbReference>
<evidence type="ECO:0000259" key="5">
    <source>
        <dbReference type="SMART" id="SM00470"/>
    </source>
</evidence>
<dbReference type="GO" id="GO:0003677">
    <property type="term" value="F:DNA binding"/>
    <property type="evidence" value="ECO:0007669"/>
    <property type="project" value="UniProtKB-KW"/>
</dbReference>
<dbReference type="Pfam" id="PF17762">
    <property type="entry name" value="HTH_ParB"/>
    <property type="match status" value="1"/>
</dbReference>
<protein>
    <submittedName>
        <fullName evidence="6">Site-specific DNA-binding protein</fullName>
    </submittedName>
</protein>
<gene>
    <name evidence="6" type="primary">parB</name>
    <name evidence="6" type="ORF">R50_2783</name>
</gene>
<dbReference type="PANTHER" id="PTHR33375:SF1">
    <property type="entry name" value="CHROMOSOME-PARTITIONING PROTEIN PARB-RELATED"/>
    <property type="match status" value="1"/>
</dbReference>
<evidence type="ECO:0000256" key="2">
    <source>
        <dbReference type="ARBA" id="ARBA00006295"/>
    </source>
</evidence>
<organism evidence="6 7">
    <name type="scientific">Candidatus Hydrogenisulfobacillus filiaventi</name>
    <dbReference type="NCBI Taxonomy" id="2707344"/>
    <lineage>
        <taxon>Bacteria</taxon>
        <taxon>Bacillati</taxon>
        <taxon>Bacillota</taxon>
        <taxon>Clostridia</taxon>
        <taxon>Eubacteriales</taxon>
        <taxon>Clostridiales Family XVII. Incertae Sedis</taxon>
        <taxon>Candidatus Hydrogenisulfobacillus</taxon>
    </lineage>
</organism>
<dbReference type="NCBIfam" id="TIGR00180">
    <property type="entry name" value="parB_part"/>
    <property type="match status" value="1"/>
</dbReference>
<proteinExistence type="inferred from homology"/>
<dbReference type="CDD" id="cd00093">
    <property type="entry name" value="HTH_XRE"/>
    <property type="match status" value="1"/>
</dbReference>
<dbReference type="Pfam" id="PF02195">
    <property type="entry name" value="ParB_N"/>
    <property type="match status" value="1"/>
</dbReference>
<dbReference type="InterPro" id="IPR001387">
    <property type="entry name" value="Cro/C1-type_HTH"/>
</dbReference>
<dbReference type="GO" id="GO:0005694">
    <property type="term" value="C:chromosome"/>
    <property type="evidence" value="ECO:0007669"/>
    <property type="project" value="TreeGrafter"/>
</dbReference>
<dbReference type="InterPro" id="IPR036086">
    <property type="entry name" value="ParB/Sulfiredoxin_sf"/>
</dbReference>
<evidence type="ECO:0000256" key="4">
    <source>
        <dbReference type="ARBA" id="ARBA00023125"/>
    </source>
</evidence>
<dbReference type="GO" id="GO:0045881">
    <property type="term" value="P:positive regulation of sporulation resulting in formation of a cellular spore"/>
    <property type="evidence" value="ECO:0007669"/>
    <property type="project" value="TreeGrafter"/>
</dbReference>
<dbReference type="Gene3D" id="3.90.1530.30">
    <property type="match status" value="1"/>
</dbReference>
<name>A0A6F8ZKY3_9FIRM</name>
<evidence type="ECO:0000256" key="3">
    <source>
        <dbReference type="ARBA" id="ARBA00022829"/>
    </source>
</evidence>